<dbReference type="GO" id="GO:0005634">
    <property type="term" value="C:nucleus"/>
    <property type="evidence" value="ECO:0007669"/>
    <property type="project" value="UniProtKB-SubCell"/>
</dbReference>
<dbReference type="InterPro" id="IPR016024">
    <property type="entry name" value="ARM-type_fold"/>
</dbReference>
<evidence type="ECO:0000313" key="9">
    <source>
        <dbReference type="Proteomes" id="UP000449547"/>
    </source>
</evidence>
<dbReference type="InterPro" id="IPR011989">
    <property type="entry name" value="ARM-like"/>
</dbReference>
<dbReference type="GO" id="GO:0006281">
    <property type="term" value="P:DNA repair"/>
    <property type="evidence" value="ECO:0007669"/>
    <property type="project" value="UniProtKB-UniRule"/>
</dbReference>
<dbReference type="InterPro" id="IPR029240">
    <property type="entry name" value="MMS19_N"/>
</dbReference>
<accession>A0A642UWA2</accession>
<gene>
    <name evidence="8" type="ORF">DIURU_000684</name>
</gene>
<sequence>MSVLINQYIATDDGTPYVDQLADKLVSKDLSLLQFIQQLGPTITNDNPTIRVKAVELLGAVLESMQQRSLPQGVLSKQDVVVLLEFLLMKFDDKQCLEAVLIALEKLCKLPQFIPALCSSKVLTAIQSKYNPRSHLAKVRYRAFIVLQTLLDNYTNFYSGSHQNTVLFTKAFLAIAEGEKDPRNLLVSFSLNASINEHLQFDFVNDVDRSLVNDLFDVSFCYFPISFTPPPNDPYKITADQLKTQLRTTLASQPLFASEAFSSLLEKLTSTNPVIRNDVLQTVFTCVETYPTSAMNDSWLQIWNSLKFELLHRHDHLENVFKANETSLLPPDYQTVVDPTDPNKSLFYALDIIGVTFNKIEDEQRKQFFDLILEDLDPLMSKMNDKTRPAILILVHLALTNSEFTNEIALFIGKHWGKFFGSEDGGEQEVLDATRQGTFIDLIGFVLMIQSVSALERMKPYLLVYLQRLLSSTSQVRLKVIQRLLQMVSIPGLVNPTETKLIFDTVNANLTPSLVGSLVDVSQQNPSLIIEFVIPELLQRLETAGNLDEQIKVLGMLNKLCSCYQILEVLSIRYASMINRLDGKSTQLIQLIIESLIEGFIRIQKENQFLVQWSWHEKLVPDLLKASNDYMVIERISDLVGLYVNFTDKSKHAEVLKLSLRRFESFYKDASPMMSVFLKILANLDKSVEYSIDTASVLEVIAKSDDVYLRYVYCQMLALASNKFGSTITPELDQTLPYIWDLKGKLLRLDANAVNDFQKFFSKDQCTPQTLAILFEDIPIFMRSIQSIKPRDLISNVSSMNVRPLAKQRMFEIALPELLGKNDEDSLAKLASVMDRVSPELVKPHSADLVPAVITTLAQSNSSLIASGISILQILLENIELVSPHFSSIIPRLTELAVSSPVAAIRLSSLETLIAIFKNTDAQAKAMNYKDSTLDIVAQGLDDDKRKVRKACADLRQVLYEL</sequence>
<evidence type="ECO:0000256" key="3">
    <source>
        <dbReference type="ARBA" id="ARBA00022737"/>
    </source>
</evidence>
<comment type="function">
    <text evidence="5">Key component of the cytosolic iron-sulfur protein assembly (CIA) complex, a multiprotein complex that mediates the incorporation of iron-sulfur cluster into apoproteins specifically involved in DNA metabolism and genomic integrity. In the CIA complex, MMS19 acts as an adapter between early-acting CIA components and a subset of cellular target iron-sulfur proteins.</text>
</comment>
<dbReference type="PANTHER" id="PTHR12891:SF0">
    <property type="entry name" value="MMS19 NUCLEOTIDE EXCISION REPAIR PROTEIN HOMOLOG"/>
    <property type="match status" value="1"/>
</dbReference>
<dbReference type="Proteomes" id="UP000449547">
    <property type="component" value="Unassembled WGS sequence"/>
</dbReference>
<keyword evidence="5" id="KW-0227">DNA damage</keyword>
<dbReference type="PANTHER" id="PTHR12891">
    <property type="entry name" value="DNA REPAIR/TRANSCRIPTION PROTEIN MET18/MMS19"/>
    <property type="match status" value="1"/>
</dbReference>
<evidence type="ECO:0000259" key="7">
    <source>
        <dbReference type="Pfam" id="PF14500"/>
    </source>
</evidence>
<comment type="similarity">
    <text evidence="2 5">Belongs to the MET18/MMS19 family.</text>
</comment>
<dbReference type="InterPro" id="IPR039920">
    <property type="entry name" value="MMS19"/>
</dbReference>
<dbReference type="RefSeq" id="XP_034014351.1">
    <property type="nucleotide sequence ID" value="XM_034158959.1"/>
</dbReference>
<organism evidence="8 9">
    <name type="scientific">Diutina rugosa</name>
    <name type="common">Yeast</name>
    <name type="synonym">Candida rugosa</name>
    <dbReference type="NCBI Taxonomy" id="5481"/>
    <lineage>
        <taxon>Eukaryota</taxon>
        <taxon>Fungi</taxon>
        <taxon>Dikarya</taxon>
        <taxon>Ascomycota</taxon>
        <taxon>Saccharomycotina</taxon>
        <taxon>Pichiomycetes</taxon>
        <taxon>Debaryomycetaceae</taxon>
        <taxon>Diutina</taxon>
    </lineage>
</organism>
<keyword evidence="9" id="KW-1185">Reference proteome</keyword>
<comment type="caution">
    <text evidence="8">The sequence shown here is derived from an EMBL/GenBank/DDBJ whole genome shotgun (WGS) entry which is preliminary data.</text>
</comment>
<name>A0A642UWA2_DIURU</name>
<keyword evidence="3" id="KW-0677">Repeat</keyword>
<dbReference type="Gene3D" id="1.25.10.10">
    <property type="entry name" value="Leucine-rich Repeat Variant"/>
    <property type="match status" value="1"/>
</dbReference>
<dbReference type="Pfam" id="PF12460">
    <property type="entry name" value="MMS19_C"/>
    <property type="match status" value="1"/>
</dbReference>
<evidence type="ECO:0000256" key="2">
    <source>
        <dbReference type="ARBA" id="ARBA00009340"/>
    </source>
</evidence>
<evidence type="ECO:0000313" key="8">
    <source>
        <dbReference type="EMBL" id="KAA8907000.1"/>
    </source>
</evidence>
<evidence type="ECO:0000256" key="4">
    <source>
        <dbReference type="ARBA" id="ARBA00023242"/>
    </source>
</evidence>
<dbReference type="Pfam" id="PF14500">
    <property type="entry name" value="MMS19_N"/>
    <property type="match status" value="1"/>
</dbReference>
<dbReference type="EMBL" id="SWFT01000027">
    <property type="protein sequence ID" value="KAA8907000.1"/>
    <property type="molecule type" value="Genomic_DNA"/>
</dbReference>
<dbReference type="AlphaFoldDB" id="A0A642UWA2"/>
<comment type="subcellular location">
    <subcellularLocation>
        <location evidence="1 5">Nucleus</location>
    </subcellularLocation>
</comment>
<feature type="domain" description="MMS19 C-terminal" evidence="6">
    <location>
        <begin position="553"/>
        <end position="916"/>
    </location>
</feature>
<evidence type="ECO:0000259" key="6">
    <source>
        <dbReference type="Pfam" id="PF12460"/>
    </source>
</evidence>
<dbReference type="OrthoDB" id="342900at2759"/>
<dbReference type="SUPFAM" id="SSF48371">
    <property type="entry name" value="ARM repeat"/>
    <property type="match status" value="1"/>
</dbReference>
<dbReference type="GO" id="GO:0016226">
    <property type="term" value="P:iron-sulfur cluster assembly"/>
    <property type="evidence" value="ECO:0007669"/>
    <property type="project" value="UniProtKB-UniRule"/>
</dbReference>
<dbReference type="OMA" id="IASQSKF"/>
<keyword evidence="5" id="KW-0234">DNA repair</keyword>
<dbReference type="VEuPathDB" id="FungiDB:DIURU_000684"/>
<feature type="domain" description="MMS19 N-terminal" evidence="7">
    <location>
        <begin position="36"/>
        <end position="312"/>
    </location>
</feature>
<proteinExistence type="inferred from homology"/>
<keyword evidence="4 5" id="KW-0539">Nucleus</keyword>
<dbReference type="GO" id="GO:0097361">
    <property type="term" value="C:cytosolic [4Fe-4S] assembly targeting complex"/>
    <property type="evidence" value="ECO:0007669"/>
    <property type="project" value="UniProtKB-UniRule"/>
</dbReference>
<evidence type="ECO:0000256" key="1">
    <source>
        <dbReference type="ARBA" id="ARBA00004123"/>
    </source>
</evidence>
<evidence type="ECO:0000256" key="5">
    <source>
        <dbReference type="RuleBase" id="RU367072"/>
    </source>
</evidence>
<reference evidence="8 9" key="1">
    <citation type="submission" date="2019-07" db="EMBL/GenBank/DDBJ databases">
        <title>Genome assembly of two rare yeast pathogens: Diutina rugosa and Trichomonascus ciferrii.</title>
        <authorList>
            <person name="Mixao V."/>
            <person name="Saus E."/>
            <person name="Hansen A."/>
            <person name="Lass-Flor C."/>
            <person name="Gabaldon T."/>
        </authorList>
    </citation>
    <scope>NUCLEOTIDE SEQUENCE [LARGE SCALE GENOMIC DNA]</scope>
    <source>
        <strain evidence="8 9">CBS 613</strain>
    </source>
</reference>
<protein>
    <recommendedName>
        <fullName evidence="5">MMS19 nucleotide excision repair protein</fullName>
    </recommendedName>
</protein>
<dbReference type="InterPro" id="IPR024687">
    <property type="entry name" value="MMS19_C"/>
</dbReference>
<dbReference type="GeneID" id="54779337"/>
<dbReference type="GO" id="GO:0051604">
    <property type="term" value="P:protein maturation"/>
    <property type="evidence" value="ECO:0007669"/>
    <property type="project" value="UniProtKB-UniRule"/>
</dbReference>